<evidence type="ECO:0000313" key="1">
    <source>
        <dbReference type="EMBL" id="KAI3370625.1"/>
    </source>
</evidence>
<sequence length="75" mass="8489">MPAGVSWPRYLRMLSASVLAMFAGAQVVHQYYLPDLSIPEIPPKPGELQTELRGYRAREEAEAVLRQFEAEQKAE</sequence>
<reference evidence="1" key="1">
    <citation type="submission" date="2022-04" db="EMBL/GenBank/DDBJ databases">
        <title>Jade perch genome.</title>
        <authorList>
            <person name="Chao B."/>
        </authorList>
    </citation>
    <scope>NUCLEOTIDE SEQUENCE</scope>
    <source>
        <strain evidence="1">CB-2022</strain>
    </source>
</reference>
<keyword evidence="2" id="KW-1185">Reference proteome</keyword>
<dbReference type="Proteomes" id="UP000831701">
    <property type="component" value="Chromosome 6"/>
</dbReference>
<evidence type="ECO:0000313" key="2">
    <source>
        <dbReference type="Proteomes" id="UP000831701"/>
    </source>
</evidence>
<gene>
    <name evidence="1" type="ORF">L3Q82_007195</name>
</gene>
<comment type="caution">
    <text evidence="1">The sequence shown here is derived from an EMBL/GenBank/DDBJ whole genome shotgun (WGS) entry which is preliminary data.</text>
</comment>
<name>A0ACB8WRG8_9TELE</name>
<organism evidence="1 2">
    <name type="scientific">Scortum barcoo</name>
    <name type="common">barcoo grunter</name>
    <dbReference type="NCBI Taxonomy" id="214431"/>
    <lineage>
        <taxon>Eukaryota</taxon>
        <taxon>Metazoa</taxon>
        <taxon>Chordata</taxon>
        <taxon>Craniata</taxon>
        <taxon>Vertebrata</taxon>
        <taxon>Euteleostomi</taxon>
        <taxon>Actinopterygii</taxon>
        <taxon>Neopterygii</taxon>
        <taxon>Teleostei</taxon>
        <taxon>Neoteleostei</taxon>
        <taxon>Acanthomorphata</taxon>
        <taxon>Eupercaria</taxon>
        <taxon>Centrarchiformes</taxon>
        <taxon>Terapontoidei</taxon>
        <taxon>Terapontidae</taxon>
        <taxon>Scortum</taxon>
    </lineage>
</organism>
<proteinExistence type="predicted"/>
<dbReference type="EMBL" id="CM041536">
    <property type="protein sequence ID" value="KAI3370625.1"/>
    <property type="molecule type" value="Genomic_DNA"/>
</dbReference>
<protein>
    <submittedName>
        <fullName evidence="1">Uncharacterized protein</fullName>
    </submittedName>
</protein>
<accession>A0ACB8WRG8</accession>